<evidence type="ECO:0000256" key="4">
    <source>
        <dbReference type="ARBA" id="ARBA00023163"/>
    </source>
</evidence>
<evidence type="ECO:0000313" key="7">
    <source>
        <dbReference type="EMBL" id="AUX23910.1"/>
    </source>
</evidence>
<sequence>MIDANARGAWQELEARLRPFIVRRVPTPADVDDVVQDVFLRMQRGVGGLRDDERFGPWVYQVARSAIAEHHRARARHVLTDGDVPEPEADEPPRGEGGAAELLALAIGPLVAMLPTPYREALTLTELEGLSQKAAADMLGISLPAMKSRVQRGREKLRALVEQCCEVALDARGHVIDCVPRIPGNPSRCSCG</sequence>
<dbReference type="InterPro" id="IPR013249">
    <property type="entry name" value="RNA_pol_sigma70_r4_t2"/>
</dbReference>
<dbReference type="InterPro" id="IPR014284">
    <property type="entry name" value="RNA_pol_sigma-70_dom"/>
</dbReference>
<evidence type="ECO:0000259" key="6">
    <source>
        <dbReference type="Pfam" id="PF08281"/>
    </source>
</evidence>
<evidence type="ECO:0000256" key="1">
    <source>
        <dbReference type="ARBA" id="ARBA00010641"/>
    </source>
</evidence>
<evidence type="ECO:0000256" key="2">
    <source>
        <dbReference type="ARBA" id="ARBA00023015"/>
    </source>
</evidence>
<keyword evidence="4" id="KW-0804">Transcription</keyword>
<dbReference type="InterPro" id="IPR013325">
    <property type="entry name" value="RNA_pol_sigma_r2"/>
</dbReference>
<keyword evidence="2" id="KW-0805">Transcription regulation</keyword>
<dbReference type="InterPro" id="IPR036388">
    <property type="entry name" value="WH-like_DNA-bd_sf"/>
</dbReference>
<dbReference type="EMBL" id="CP012670">
    <property type="protein sequence ID" value="AUX23910.1"/>
    <property type="molecule type" value="Genomic_DNA"/>
</dbReference>
<dbReference type="InterPro" id="IPR007627">
    <property type="entry name" value="RNA_pol_sigma70_r2"/>
</dbReference>
<gene>
    <name evidence="7" type="ORF">SOCEGT47_044400</name>
</gene>
<dbReference type="SUPFAM" id="SSF88659">
    <property type="entry name" value="Sigma3 and sigma4 domains of RNA polymerase sigma factors"/>
    <property type="match status" value="1"/>
</dbReference>
<feature type="domain" description="RNA polymerase sigma-70 region 2" evidence="5">
    <location>
        <begin position="13"/>
        <end position="76"/>
    </location>
</feature>
<dbReference type="Gene3D" id="1.10.1740.10">
    <property type="match status" value="1"/>
</dbReference>
<accession>A0A4P2Q3K8</accession>
<evidence type="ECO:0000256" key="3">
    <source>
        <dbReference type="ARBA" id="ARBA00023082"/>
    </source>
</evidence>
<dbReference type="PANTHER" id="PTHR43133:SF62">
    <property type="entry name" value="RNA POLYMERASE SIGMA FACTOR SIGZ"/>
    <property type="match status" value="1"/>
</dbReference>
<name>A0A4P2Q3K8_SORCE</name>
<dbReference type="GO" id="GO:0016987">
    <property type="term" value="F:sigma factor activity"/>
    <property type="evidence" value="ECO:0007669"/>
    <property type="project" value="UniProtKB-KW"/>
</dbReference>
<dbReference type="SUPFAM" id="SSF88946">
    <property type="entry name" value="Sigma2 domain of RNA polymerase sigma factors"/>
    <property type="match status" value="1"/>
</dbReference>
<dbReference type="Proteomes" id="UP000295781">
    <property type="component" value="Chromosome"/>
</dbReference>
<dbReference type="Pfam" id="PF04542">
    <property type="entry name" value="Sigma70_r2"/>
    <property type="match status" value="1"/>
</dbReference>
<reference evidence="7 8" key="1">
    <citation type="submission" date="2015-09" db="EMBL/GenBank/DDBJ databases">
        <title>Sorangium comparison.</title>
        <authorList>
            <person name="Zaburannyi N."/>
            <person name="Bunk B."/>
            <person name="Overmann J."/>
            <person name="Mueller R."/>
        </authorList>
    </citation>
    <scope>NUCLEOTIDE SEQUENCE [LARGE SCALE GENOMIC DNA]</scope>
    <source>
        <strain evidence="7 8">So ceGT47</strain>
    </source>
</reference>
<dbReference type="RefSeq" id="WP_129349419.1">
    <property type="nucleotide sequence ID" value="NZ_CP012670.1"/>
</dbReference>
<proteinExistence type="inferred from homology"/>
<evidence type="ECO:0000313" key="8">
    <source>
        <dbReference type="Proteomes" id="UP000295781"/>
    </source>
</evidence>
<organism evidence="7 8">
    <name type="scientific">Sorangium cellulosum</name>
    <name type="common">Polyangium cellulosum</name>
    <dbReference type="NCBI Taxonomy" id="56"/>
    <lineage>
        <taxon>Bacteria</taxon>
        <taxon>Pseudomonadati</taxon>
        <taxon>Myxococcota</taxon>
        <taxon>Polyangia</taxon>
        <taxon>Polyangiales</taxon>
        <taxon>Polyangiaceae</taxon>
        <taxon>Sorangium</taxon>
    </lineage>
</organism>
<dbReference type="Gene3D" id="1.10.10.10">
    <property type="entry name" value="Winged helix-like DNA-binding domain superfamily/Winged helix DNA-binding domain"/>
    <property type="match status" value="1"/>
</dbReference>
<dbReference type="GO" id="GO:0006352">
    <property type="term" value="P:DNA-templated transcription initiation"/>
    <property type="evidence" value="ECO:0007669"/>
    <property type="project" value="InterPro"/>
</dbReference>
<evidence type="ECO:0000259" key="5">
    <source>
        <dbReference type="Pfam" id="PF04542"/>
    </source>
</evidence>
<feature type="domain" description="RNA polymerase sigma factor 70 region 4 type 2" evidence="6">
    <location>
        <begin position="110"/>
        <end position="157"/>
    </location>
</feature>
<dbReference type="GO" id="GO:0003677">
    <property type="term" value="F:DNA binding"/>
    <property type="evidence" value="ECO:0007669"/>
    <property type="project" value="InterPro"/>
</dbReference>
<keyword evidence="3" id="KW-0731">Sigma factor</keyword>
<comment type="similarity">
    <text evidence="1">Belongs to the sigma-70 factor family. ECF subfamily.</text>
</comment>
<dbReference type="PANTHER" id="PTHR43133">
    <property type="entry name" value="RNA POLYMERASE ECF-TYPE SIGMA FACTO"/>
    <property type="match status" value="1"/>
</dbReference>
<dbReference type="OrthoDB" id="5513261at2"/>
<protein>
    <submittedName>
        <fullName evidence="7">RNA polymerase sigma factor</fullName>
    </submittedName>
</protein>
<dbReference type="InterPro" id="IPR013324">
    <property type="entry name" value="RNA_pol_sigma_r3/r4-like"/>
</dbReference>
<dbReference type="Pfam" id="PF08281">
    <property type="entry name" value="Sigma70_r4_2"/>
    <property type="match status" value="1"/>
</dbReference>
<dbReference type="NCBIfam" id="TIGR02937">
    <property type="entry name" value="sigma70-ECF"/>
    <property type="match status" value="1"/>
</dbReference>
<dbReference type="AlphaFoldDB" id="A0A4P2Q3K8"/>
<dbReference type="CDD" id="cd06171">
    <property type="entry name" value="Sigma70_r4"/>
    <property type="match status" value="1"/>
</dbReference>
<dbReference type="InterPro" id="IPR039425">
    <property type="entry name" value="RNA_pol_sigma-70-like"/>
</dbReference>